<keyword evidence="2" id="KW-1185">Reference proteome</keyword>
<evidence type="ECO:0000313" key="1">
    <source>
        <dbReference type="Ensembl" id="ENSSHBP00005009934.1"/>
    </source>
</evidence>
<reference evidence="1" key="3">
    <citation type="submission" date="2025-09" db="UniProtKB">
        <authorList>
            <consortium name="Ensembl"/>
        </authorList>
    </citation>
    <scope>IDENTIFICATION</scope>
</reference>
<sequence>SVSENRCPCGCRTWLPPGTLMSSTLTALATTPQHPFSFFLPLKNVTVALPQPCCCPSFPGTQHLCSPAYMHFSCHHYQEDDEGPKNHRDLRAGRG</sequence>
<dbReference type="AlphaFoldDB" id="A0A672U8I5"/>
<dbReference type="Proteomes" id="UP000472266">
    <property type="component" value="Chromosome 15"/>
</dbReference>
<reference evidence="1 2" key="1">
    <citation type="submission" date="2019-11" db="EMBL/GenBank/DDBJ databases">
        <title>Strigops habroptila (kakapo) genome, bStrHab1, primary haplotype, v2.</title>
        <authorList>
            <person name="Jarvis E.D."/>
            <person name="Howard J."/>
            <person name="Rhie A."/>
            <person name="Phillippy A."/>
            <person name="Korlach J."/>
            <person name="Digby A."/>
            <person name="Iorns D."/>
            <person name="Eason D."/>
            <person name="Robertson B."/>
            <person name="Raemaekers T."/>
            <person name="Howe K."/>
            <person name="Lewin H."/>
            <person name="Damas J."/>
            <person name="Hastie A."/>
            <person name="Tracey A."/>
            <person name="Chow W."/>
            <person name="Fedrigo O."/>
        </authorList>
    </citation>
    <scope>NUCLEOTIDE SEQUENCE [LARGE SCALE GENOMIC DNA]</scope>
</reference>
<name>A0A672U8I5_STRHB</name>
<organism evidence="1 2">
    <name type="scientific">Strigops habroptila</name>
    <name type="common">Kakapo</name>
    <dbReference type="NCBI Taxonomy" id="2489341"/>
    <lineage>
        <taxon>Eukaryota</taxon>
        <taxon>Metazoa</taxon>
        <taxon>Chordata</taxon>
        <taxon>Craniata</taxon>
        <taxon>Vertebrata</taxon>
        <taxon>Euteleostomi</taxon>
        <taxon>Archelosauria</taxon>
        <taxon>Archosauria</taxon>
        <taxon>Dinosauria</taxon>
        <taxon>Saurischia</taxon>
        <taxon>Theropoda</taxon>
        <taxon>Coelurosauria</taxon>
        <taxon>Aves</taxon>
        <taxon>Neognathae</taxon>
        <taxon>Neoaves</taxon>
        <taxon>Telluraves</taxon>
        <taxon>Australaves</taxon>
        <taxon>Psittaciformes</taxon>
        <taxon>Psittacidae</taxon>
        <taxon>Strigops</taxon>
    </lineage>
</organism>
<reference evidence="1" key="2">
    <citation type="submission" date="2025-08" db="UniProtKB">
        <authorList>
            <consortium name="Ensembl"/>
        </authorList>
    </citation>
    <scope>IDENTIFICATION</scope>
</reference>
<protein>
    <submittedName>
        <fullName evidence="1">Uncharacterized protein</fullName>
    </submittedName>
</protein>
<dbReference type="Ensembl" id="ENSSHBT00005011944.1">
    <property type="protein sequence ID" value="ENSSHBP00005009934.1"/>
    <property type="gene ID" value="ENSSHBG00005008652.1"/>
</dbReference>
<evidence type="ECO:0000313" key="2">
    <source>
        <dbReference type="Proteomes" id="UP000472266"/>
    </source>
</evidence>
<proteinExistence type="predicted"/>
<dbReference type="InParanoid" id="A0A672U8I5"/>
<accession>A0A672U8I5</accession>